<dbReference type="PROSITE" id="PS51099">
    <property type="entry name" value="PTS_EIIB_TYPE_2"/>
    <property type="match status" value="1"/>
</dbReference>
<reference evidence="6" key="1">
    <citation type="submission" date="2022-10" db="EMBL/GenBank/DDBJ databases">
        <title>Vagococcus sp. isolated from poultry meat.</title>
        <authorList>
            <person name="Johansson P."/>
            <person name="Bjorkroth J."/>
        </authorList>
    </citation>
    <scope>NUCLEOTIDE SEQUENCE</scope>
    <source>
        <strain evidence="6">STAA11</strain>
    </source>
</reference>
<dbReference type="InterPro" id="IPR036390">
    <property type="entry name" value="WH_DNA-bd_sf"/>
</dbReference>
<dbReference type="Gene3D" id="1.10.1790.10">
    <property type="entry name" value="PRD domain"/>
    <property type="match status" value="2"/>
</dbReference>
<dbReference type="PROSITE" id="PS51094">
    <property type="entry name" value="PTS_EIIA_TYPE_2"/>
    <property type="match status" value="1"/>
</dbReference>
<organism evidence="6 7">
    <name type="scientific">Vagococcus intermedius</name>
    <dbReference type="NCBI Taxonomy" id="2991418"/>
    <lineage>
        <taxon>Bacteria</taxon>
        <taxon>Bacillati</taxon>
        <taxon>Bacillota</taxon>
        <taxon>Bacilli</taxon>
        <taxon>Lactobacillales</taxon>
        <taxon>Enterococcaceae</taxon>
        <taxon>Vagococcus</taxon>
    </lineage>
</organism>
<sequence length="648" mass="74834">MNLRQKNILEYLVVNKDKSYTLQELANQSHCSTRTVRNDLAQISQLLVARHYEANLIKKPGVGISLAISPYERRKLMRELLQADSKQASDDVSRKELLLATLLMSQHPLTLDELAERLYVNRTVIREDIDSLREQTKGYKLDIISKPRLGTYIEGCERERRDLLAQVMKKINQQAQDGKGLLDFFPAKMIERVNHSLNLLSRETAISIENNPLNSITIHILFMIERIKHHQSLYLSTSEWDLIKHSKALGYARNITTELTQQLGLSFPEDEIGYLALRISSFNIHNEGRTDAYYEEMKQTVEKITYVLIREVSQLLEIDLSEDCILRNNLQQHLDSTFTRINSGFHISNPLKVEIMRAYTQLFMLIQVLVEELLEETNLVMPEEEIAYLTVHLQGAIERQKKVAKRTFKSVIICEFGMGVSAFLEAKIKRIFPTIDILELLSIAELEVYNNLNDLDFIISTVPYQHEKLQVLEISPLLEERDLTLLRAFLVEYEPSLPTKHFDISLFSQPFLVETQIDQKSKKEVITQMVQKLIKKGYVAPSYLESVRHREETSSTRIGHLLALPHGNPQEVRHSSISFATLTSPIEWGNGEVQVVVLLGLKKHDLGRSELKEFFSVLHYLNEHPLILADIIKETDKLKVLEYFTKYE</sequence>
<dbReference type="InterPro" id="IPR036095">
    <property type="entry name" value="PTS_EIIB-like_sf"/>
</dbReference>
<dbReference type="InterPro" id="IPR013196">
    <property type="entry name" value="HTH_11"/>
</dbReference>
<dbReference type="SUPFAM" id="SSF52794">
    <property type="entry name" value="PTS system IIB component-like"/>
    <property type="match status" value="1"/>
</dbReference>
<evidence type="ECO:0000256" key="1">
    <source>
        <dbReference type="ARBA" id="ARBA00022679"/>
    </source>
</evidence>
<dbReference type="GO" id="GO:0009401">
    <property type="term" value="P:phosphoenolpyruvate-dependent sugar phosphotransferase system"/>
    <property type="evidence" value="ECO:0007669"/>
    <property type="project" value="InterPro"/>
</dbReference>
<dbReference type="InterPro" id="IPR011608">
    <property type="entry name" value="PRD"/>
</dbReference>
<dbReference type="SUPFAM" id="SSF63520">
    <property type="entry name" value="PTS-regulatory domain, PRD"/>
    <property type="match status" value="2"/>
</dbReference>
<dbReference type="InterPro" id="IPR016152">
    <property type="entry name" value="PTrfase/Anion_transptr"/>
</dbReference>
<dbReference type="PROSITE" id="PS00372">
    <property type="entry name" value="PTS_EIIA_TYPE_2_HIS"/>
    <property type="match status" value="1"/>
</dbReference>
<dbReference type="InterPro" id="IPR036634">
    <property type="entry name" value="PRD_sf"/>
</dbReference>
<name>A0AAF0CVD7_9ENTE</name>
<dbReference type="Pfam" id="PF00359">
    <property type="entry name" value="PTS_EIIA_2"/>
    <property type="match status" value="1"/>
</dbReference>
<dbReference type="Gene3D" id="3.40.930.10">
    <property type="entry name" value="Mannitol-specific EII, Chain A"/>
    <property type="match status" value="1"/>
</dbReference>
<keyword evidence="1" id="KW-0808">Transferase</keyword>
<feature type="domain" description="PRD" evidence="5">
    <location>
        <begin position="296"/>
        <end position="403"/>
    </location>
</feature>
<dbReference type="SUPFAM" id="SSF46785">
    <property type="entry name" value="Winged helix' DNA-binding domain"/>
    <property type="match status" value="1"/>
</dbReference>
<feature type="domain" description="PTS EIIB type-2" evidence="4">
    <location>
        <begin position="408"/>
        <end position="498"/>
    </location>
</feature>
<accession>A0AAF0CVD7</accession>
<gene>
    <name evidence="6" type="ORF">OL234_01760</name>
</gene>
<dbReference type="Gene3D" id="1.10.10.10">
    <property type="entry name" value="Winged helix-like DNA-binding domain superfamily/Winged helix DNA-binding domain"/>
    <property type="match status" value="2"/>
</dbReference>
<dbReference type="SUPFAM" id="SSF55804">
    <property type="entry name" value="Phoshotransferase/anion transport protein"/>
    <property type="match status" value="1"/>
</dbReference>
<evidence type="ECO:0000256" key="2">
    <source>
        <dbReference type="ARBA" id="ARBA00022737"/>
    </source>
</evidence>
<dbReference type="InterPro" id="IPR002178">
    <property type="entry name" value="PTS_EIIA_type-2_dom"/>
</dbReference>
<dbReference type="InterPro" id="IPR050661">
    <property type="entry name" value="BglG_antiterminators"/>
</dbReference>
<dbReference type="CDD" id="cd05568">
    <property type="entry name" value="PTS_IIB_bgl_like"/>
    <property type="match status" value="1"/>
</dbReference>
<evidence type="ECO:0000313" key="6">
    <source>
        <dbReference type="EMBL" id="WEG73659.1"/>
    </source>
</evidence>
<dbReference type="KEGG" id="vie:OL234_01760"/>
<evidence type="ECO:0000259" key="3">
    <source>
        <dbReference type="PROSITE" id="PS51094"/>
    </source>
</evidence>
<dbReference type="Pfam" id="PF00874">
    <property type="entry name" value="PRD"/>
    <property type="match status" value="2"/>
</dbReference>
<dbReference type="EMBL" id="CP110232">
    <property type="protein sequence ID" value="WEG73659.1"/>
    <property type="molecule type" value="Genomic_DNA"/>
</dbReference>
<dbReference type="PANTHER" id="PTHR30185:SF12">
    <property type="entry name" value="TRANSCRIPTIONAL REGULATOR MANR"/>
    <property type="match status" value="1"/>
</dbReference>
<dbReference type="CDD" id="cd00211">
    <property type="entry name" value="PTS_IIA_fru"/>
    <property type="match status" value="1"/>
</dbReference>
<dbReference type="Proteomes" id="UP001179647">
    <property type="component" value="Chromosome"/>
</dbReference>
<dbReference type="GO" id="GO:0008982">
    <property type="term" value="F:protein-N(PI)-phosphohistidine-sugar phosphotransferase activity"/>
    <property type="evidence" value="ECO:0007669"/>
    <property type="project" value="InterPro"/>
</dbReference>
<evidence type="ECO:0000259" key="5">
    <source>
        <dbReference type="PROSITE" id="PS51372"/>
    </source>
</evidence>
<dbReference type="InterPro" id="IPR036388">
    <property type="entry name" value="WH-like_DNA-bd_sf"/>
</dbReference>
<dbReference type="RefSeq" id="WP_275469459.1">
    <property type="nucleotide sequence ID" value="NZ_CP110232.1"/>
</dbReference>
<dbReference type="AlphaFoldDB" id="A0AAF0CVD7"/>
<dbReference type="Gene3D" id="3.40.50.2300">
    <property type="match status" value="1"/>
</dbReference>
<proteinExistence type="predicted"/>
<feature type="domain" description="PRD" evidence="5">
    <location>
        <begin position="184"/>
        <end position="289"/>
    </location>
</feature>
<evidence type="ECO:0000259" key="4">
    <source>
        <dbReference type="PROSITE" id="PS51099"/>
    </source>
</evidence>
<dbReference type="GO" id="GO:0006355">
    <property type="term" value="P:regulation of DNA-templated transcription"/>
    <property type="evidence" value="ECO:0007669"/>
    <property type="project" value="InterPro"/>
</dbReference>
<feature type="domain" description="PTS EIIA type-2" evidence="3">
    <location>
        <begin position="505"/>
        <end position="647"/>
    </location>
</feature>
<dbReference type="Pfam" id="PF08279">
    <property type="entry name" value="HTH_11"/>
    <property type="match status" value="2"/>
</dbReference>
<dbReference type="InterPro" id="IPR013011">
    <property type="entry name" value="PTS_EIIB_2"/>
</dbReference>
<dbReference type="PROSITE" id="PS51372">
    <property type="entry name" value="PRD_2"/>
    <property type="match status" value="2"/>
</dbReference>
<evidence type="ECO:0000313" key="7">
    <source>
        <dbReference type="Proteomes" id="UP001179647"/>
    </source>
</evidence>
<dbReference type="PANTHER" id="PTHR30185">
    <property type="entry name" value="CRYPTIC BETA-GLUCOSIDE BGL OPERON ANTITERMINATOR"/>
    <property type="match status" value="1"/>
</dbReference>
<keyword evidence="2" id="KW-0677">Repeat</keyword>
<keyword evidence="7" id="KW-1185">Reference proteome</keyword>
<protein>
    <submittedName>
        <fullName evidence="6">BglG family transcription antiterminator</fullName>
    </submittedName>
</protein>